<feature type="compositionally biased region" description="Basic and acidic residues" evidence="1">
    <location>
        <begin position="205"/>
        <end position="216"/>
    </location>
</feature>
<evidence type="ECO:0008006" key="4">
    <source>
        <dbReference type="Google" id="ProtNLM"/>
    </source>
</evidence>
<sequence>MMVNFVILQTLHHGNWLITWLDFAVDSRNLQLALSADGINPHSSLSSRYSCWPVILITYNLPPWLCMKHKFMMLSLLISGPQQPRNDIDVYLAPLIEDLKTLWDVGIDAFDANKQEHFTLWTVLLWTISDFPAYANLSGCNVKGYFACPICREGTNSCWLKHCKKNAYTGHRKFLPINHPYRRLKKVFNGEQEFGSPPEPLSGEKVLEKVEGIENS</sequence>
<reference evidence="2 3" key="1">
    <citation type="journal article" date="2022" name="Plant J.">
        <title>Strategies of tolerance reflected in two North American maple genomes.</title>
        <authorList>
            <person name="McEvoy S.L."/>
            <person name="Sezen U.U."/>
            <person name="Trouern-Trend A."/>
            <person name="McMahon S.M."/>
            <person name="Schaberg P.G."/>
            <person name="Yang J."/>
            <person name="Wegrzyn J.L."/>
            <person name="Swenson N.G."/>
        </authorList>
    </citation>
    <scope>NUCLEOTIDE SEQUENCE [LARGE SCALE GENOMIC DNA]</scope>
    <source>
        <strain evidence="2">91603</strain>
    </source>
</reference>
<dbReference type="Pfam" id="PF02992">
    <property type="entry name" value="Transposase_21"/>
    <property type="match status" value="1"/>
</dbReference>
<organism evidence="2 3">
    <name type="scientific">Acer negundo</name>
    <name type="common">Box elder</name>
    <dbReference type="NCBI Taxonomy" id="4023"/>
    <lineage>
        <taxon>Eukaryota</taxon>
        <taxon>Viridiplantae</taxon>
        <taxon>Streptophyta</taxon>
        <taxon>Embryophyta</taxon>
        <taxon>Tracheophyta</taxon>
        <taxon>Spermatophyta</taxon>
        <taxon>Magnoliopsida</taxon>
        <taxon>eudicotyledons</taxon>
        <taxon>Gunneridae</taxon>
        <taxon>Pentapetalae</taxon>
        <taxon>rosids</taxon>
        <taxon>malvids</taxon>
        <taxon>Sapindales</taxon>
        <taxon>Sapindaceae</taxon>
        <taxon>Hippocastanoideae</taxon>
        <taxon>Acereae</taxon>
        <taxon>Acer</taxon>
    </lineage>
</organism>
<comment type="caution">
    <text evidence="2">The sequence shown here is derived from an EMBL/GenBank/DDBJ whole genome shotgun (WGS) entry which is preliminary data.</text>
</comment>
<dbReference type="EMBL" id="JAJSOW010000002">
    <property type="protein sequence ID" value="KAI9198176.1"/>
    <property type="molecule type" value="Genomic_DNA"/>
</dbReference>
<dbReference type="Proteomes" id="UP001064489">
    <property type="component" value="Chromosome 13"/>
</dbReference>
<accession>A0AAD5JFM1</accession>
<evidence type="ECO:0000313" key="2">
    <source>
        <dbReference type="EMBL" id="KAI9198176.1"/>
    </source>
</evidence>
<dbReference type="PANTHER" id="PTHR10775:SF182">
    <property type="entry name" value="TRANSPOSON, EN_SPM-LIKE, TRANSPOSASE-ASSOCIATED DOMAIN PROTEIN-RELATED"/>
    <property type="match status" value="1"/>
</dbReference>
<dbReference type="PANTHER" id="PTHR10775">
    <property type="entry name" value="OS08G0208400 PROTEIN"/>
    <property type="match status" value="1"/>
</dbReference>
<dbReference type="AlphaFoldDB" id="A0AAD5JFM1"/>
<keyword evidence="3" id="KW-1185">Reference proteome</keyword>
<feature type="region of interest" description="Disordered" evidence="1">
    <location>
        <begin position="194"/>
        <end position="216"/>
    </location>
</feature>
<gene>
    <name evidence="2" type="ORF">LWI28_011405</name>
</gene>
<name>A0AAD5JFM1_ACENE</name>
<proteinExistence type="predicted"/>
<dbReference type="InterPro" id="IPR004242">
    <property type="entry name" value="Transposase_21"/>
</dbReference>
<evidence type="ECO:0000256" key="1">
    <source>
        <dbReference type="SAM" id="MobiDB-lite"/>
    </source>
</evidence>
<evidence type="ECO:0000313" key="3">
    <source>
        <dbReference type="Proteomes" id="UP001064489"/>
    </source>
</evidence>
<protein>
    <recommendedName>
        <fullName evidence="4">Transposase</fullName>
    </recommendedName>
</protein>